<evidence type="ECO:0000313" key="2">
    <source>
        <dbReference type="EMBL" id="MBA0700242.1"/>
    </source>
</evidence>
<keyword evidence="1" id="KW-1133">Transmembrane helix</keyword>
<dbReference type="EMBL" id="JABFAA010000013">
    <property type="protein sequence ID" value="MBA0700242.1"/>
    <property type="molecule type" value="Genomic_DNA"/>
</dbReference>
<name>A0A7J8YLK6_GOSAI</name>
<accession>A0A7J8YLK6</accession>
<dbReference type="PANTHER" id="PTHR31286:SF173">
    <property type="entry name" value="DUF4283 DOMAIN-CONTAINING PROTEIN"/>
    <property type="match status" value="1"/>
</dbReference>
<proteinExistence type="predicted"/>
<keyword evidence="1" id="KW-0812">Transmembrane</keyword>
<dbReference type="AlphaFoldDB" id="A0A7J8YLK6"/>
<feature type="transmembrane region" description="Helical" evidence="1">
    <location>
        <begin position="6"/>
        <end position="27"/>
    </location>
</feature>
<evidence type="ECO:0000256" key="1">
    <source>
        <dbReference type="SAM" id="Phobius"/>
    </source>
</evidence>
<dbReference type="PANTHER" id="PTHR31286">
    <property type="entry name" value="GLYCINE-RICH CELL WALL STRUCTURAL PROTEIN 1.8-LIKE"/>
    <property type="match status" value="1"/>
</dbReference>
<keyword evidence="1" id="KW-0472">Membrane</keyword>
<comment type="caution">
    <text evidence="2">The sequence shown here is derived from an EMBL/GenBank/DDBJ whole genome shotgun (WGS) entry which is preliminary data.</text>
</comment>
<dbReference type="Proteomes" id="UP000593577">
    <property type="component" value="Unassembled WGS sequence"/>
</dbReference>
<evidence type="ECO:0008006" key="4">
    <source>
        <dbReference type="Google" id="ProtNLM"/>
    </source>
</evidence>
<dbReference type="InterPro" id="IPR040256">
    <property type="entry name" value="At4g02000-like"/>
</dbReference>
<gene>
    <name evidence="2" type="ORF">Goari_001807</name>
</gene>
<keyword evidence="3" id="KW-1185">Reference proteome</keyword>
<organism evidence="2 3">
    <name type="scientific">Gossypium aridum</name>
    <name type="common">American cotton</name>
    <name type="synonym">Erioxylum aridum</name>
    <dbReference type="NCBI Taxonomy" id="34290"/>
    <lineage>
        <taxon>Eukaryota</taxon>
        <taxon>Viridiplantae</taxon>
        <taxon>Streptophyta</taxon>
        <taxon>Embryophyta</taxon>
        <taxon>Tracheophyta</taxon>
        <taxon>Spermatophyta</taxon>
        <taxon>Magnoliopsida</taxon>
        <taxon>eudicotyledons</taxon>
        <taxon>Gunneridae</taxon>
        <taxon>Pentapetalae</taxon>
        <taxon>rosids</taxon>
        <taxon>malvids</taxon>
        <taxon>Malvales</taxon>
        <taxon>Malvaceae</taxon>
        <taxon>Malvoideae</taxon>
        <taxon>Gossypium</taxon>
    </lineage>
</organism>
<sequence>MAFDPIQAYPSVVMAWIRFLALPSYLYNRKVITKIGKLVRKVVKLNMNTDSRARGRFARMVVYVNLEKPLVTHGHG</sequence>
<protein>
    <recommendedName>
        <fullName evidence="4">DUF4283 domain-containing protein</fullName>
    </recommendedName>
</protein>
<evidence type="ECO:0000313" key="3">
    <source>
        <dbReference type="Proteomes" id="UP000593577"/>
    </source>
</evidence>
<reference evidence="2 3" key="1">
    <citation type="journal article" date="2019" name="Genome Biol. Evol.">
        <title>Insights into the evolution of the New World diploid cottons (Gossypium, subgenus Houzingenia) based on genome sequencing.</title>
        <authorList>
            <person name="Grover C.E."/>
            <person name="Arick M.A. 2nd"/>
            <person name="Thrash A."/>
            <person name="Conover J.L."/>
            <person name="Sanders W.S."/>
            <person name="Peterson D.G."/>
            <person name="Frelichowski J.E."/>
            <person name="Scheffler J.A."/>
            <person name="Scheffler B.E."/>
            <person name="Wendel J.F."/>
        </authorList>
    </citation>
    <scope>NUCLEOTIDE SEQUENCE [LARGE SCALE GENOMIC DNA]</scope>
    <source>
        <strain evidence="2">185</strain>
        <tissue evidence="2">Leaf</tissue>
    </source>
</reference>